<dbReference type="GO" id="GO:0006355">
    <property type="term" value="P:regulation of DNA-templated transcription"/>
    <property type="evidence" value="ECO:0007669"/>
    <property type="project" value="InterPro"/>
</dbReference>
<sequence length="90" mass="10054">MRSRSITLTLGKQQSSIDARLESGEFESASEVVRAALRALDREKEILDDAMRAKLREAMDDPRPSIPAAKVFAQLRAFHEDQVKADKRGA</sequence>
<dbReference type="Pfam" id="PF03693">
    <property type="entry name" value="ParD_antitoxin"/>
    <property type="match status" value="1"/>
</dbReference>
<evidence type="ECO:0000313" key="3">
    <source>
        <dbReference type="Proteomes" id="UP000248925"/>
    </source>
</evidence>
<evidence type="ECO:0000313" key="2">
    <source>
        <dbReference type="EMBL" id="PZM14346.1"/>
    </source>
</evidence>
<dbReference type="InterPro" id="IPR038296">
    <property type="entry name" value="ParD_sf"/>
</dbReference>
<dbReference type="Proteomes" id="UP000248925">
    <property type="component" value="Unassembled WGS sequence"/>
</dbReference>
<dbReference type="SUPFAM" id="SSF47598">
    <property type="entry name" value="Ribbon-helix-helix"/>
    <property type="match status" value="1"/>
</dbReference>
<gene>
    <name evidence="2" type="ORF">CPY51_11190</name>
</gene>
<organism evidence="2 3">
    <name type="scientific">Rhizobium tubonense</name>
    <dbReference type="NCBI Taxonomy" id="484088"/>
    <lineage>
        <taxon>Bacteria</taxon>
        <taxon>Pseudomonadati</taxon>
        <taxon>Pseudomonadota</taxon>
        <taxon>Alphaproteobacteria</taxon>
        <taxon>Hyphomicrobiales</taxon>
        <taxon>Rhizobiaceae</taxon>
        <taxon>Rhizobium/Agrobacterium group</taxon>
        <taxon>Rhizobium</taxon>
    </lineage>
</organism>
<dbReference type="EMBL" id="PCDP01000034">
    <property type="protein sequence ID" value="PZM14346.1"/>
    <property type="molecule type" value="Genomic_DNA"/>
</dbReference>
<keyword evidence="1" id="KW-1277">Toxin-antitoxin system</keyword>
<protein>
    <submittedName>
        <fullName evidence="2">Type II toxin-antitoxin system ParD family antitoxin</fullName>
    </submittedName>
</protein>
<accession>A0A2W4EKD5</accession>
<dbReference type="AlphaFoldDB" id="A0A2W4EKD5"/>
<name>A0A2W4EKD5_9HYPH</name>
<reference evidence="2 3" key="1">
    <citation type="journal article" date="2018" name="Sci. Rep.">
        <title>Rhizobium tumorigenes sp. nov., a novel plant tumorigenic bacterium isolated from cane gall tumors on thornless blackberry.</title>
        <authorList>
            <person name="Kuzmanovi N."/>
            <person name="Smalla K."/>
            <person name="Gronow S."/>
            <person name="PuBawska J."/>
        </authorList>
    </citation>
    <scope>NUCLEOTIDE SEQUENCE [LARGE SCALE GENOMIC DNA]</scope>
    <source>
        <strain evidence="2 3">CCBAU 85046</strain>
    </source>
</reference>
<dbReference type="OrthoDB" id="9815501at2"/>
<evidence type="ECO:0000256" key="1">
    <source>
        <dbReference type="ARBA" id="ARBA00022649"/>
    </source>
</evidence>
<dbReference type="InterPro" id="IPR010985">
    <property type="entry name" value="Ribbon_hlx_hlx"/>
</dbReference>
<dbReference type="Gene3D" id="6.10.10.120">
    <property type="entry name" value="Antitoxin ParD1-like"/>
    <property type="match status" value="1"/>
</dbReference>
<dbReference type="RefSeq" id="WP_111160321.1">
    <property type="nucleotide sequence ID" value="NZ_PCDP01000034.1"/>
</dbReference>
<proteinExistence type="predicted"/>
<dbReference type="InterPro" id="IPR022789">
    <property type="entry name" value="ParD"/>
</dbReference>
<comment type="caution">
    <text evidence="2">The sequence shown here is derived from an EMBL/GenBank/DDBJ whole genome shotgun (WGS) entry which is preliminary data.</text>
</comment>
<keyword evidence="3" id="KW-1185">Reference proteome</keyword>